<organism evidence="1 2">
    <name type="scientific">Limnospira indica PCC 8005</name>
    <dbReference type="NCBI Taxonomy" id="376219"/>
    <lineage>
        <taxon>Bacteria</taxon>
        <taxon>Bacillati</taxon>
        <taxon>Cyanobacteriota</taxon>
        <taxon>Cyanophyceae</taxon>
        <taxon>Oscillatoriophycideae</taxon>
        <taxon>Oscillatoriales</taxon>
        <taxon>Sirenicapillariaceae</taxon>
        <taxon>Limnospira</taxon>
    </lineage>
</organism>
<reference evidence="1 2" key="1">
    <citation type="submission" date="2014-02" db="EMBL/GenBank/DDBJ databases">
        <authorList>
            <person name="Genoscope - CEA"/>
        </authorList>
    </citation>
    <scope>NUCLEOTIDE SEQUENCE [LARGE SCALE GENOMIC DNA]</scope>
    <source>
        <strain evidence="1 2">PCC 8005</strain>
    </source>
</reference>
<evidence type="ECO:0000313" key="1">
    <source>
        <dbReference type="EMBL" id="CDM94286.1"/>
    </source>
</evidence>
<gene>
    <name evidence="1" type="ORF">ARTHRO_11960</name>
</gene>
<accession>A0A9P1KDU6</accession>
<keyword evidence="2" id="KW-1185">Reference proteome</keyword>
<dbReference type="Proteomes" id="UP000032946">
    <property type="component" value="Chromosome"/>
</dbReference>
<name>A0A9P1KDU6_9CYAN</name>
<dbReference type="InterPro" id="IPR025458">
    <property type="entry name" value="DUF4278"/>
</dbReference>
<evidence type="ECO:0008006" key="3">
    <source>
        <dbReference type="Google" id="ProtNLM"/>
    </source>
</evidence>
<protein>
    <recommendedName>
        <fullName evidence="3">DUF4278 domain-containing protein</fullName>
    </recommendedName>
</protein>
<sequence length="118" mass="13379">MGLTYRGVSYSQNTESVETTVGQVGGKYRGQDWRFRNLKKAPVLQPSHNLTYRGVKYCNNPEAVATPSQTPLSVADRSRELILKQQRSAWKREKSMFNRLADQVGLDANSAEIYNPAW</sequence>
<dbReference type="RefSeq" id="WP_006669644.1">
    <property type="nucleotide sequence ID" value="NZ_FO818640.1"/>
</dbReference>
<dbReference type="AlphaFoldDB" id="A0A9P1KDU6"/>
<evidence type="ECO:0000313" key="2">
    <source>
        <dbReference type="Proteomes" id="UP000032946"/>
    </source>
</evidence>
<proteinExistence type="predicted"/>
<dbReference type="EMBL" id="FO818640">
    <property type="protein sequence ID" value="CDM94286.1"/>
    <property type="molecule type" value="Genomic_DNA"/>
</dbReference>
<dbReference type="Pfam" id="PF14105">
    <property type="entry name" value="DUF4278"/>
    <property type="match status" value="1"/>
</dbReference>